<dbReference type="AlphaFoldDB" id="A0A7T4JUW1"/>
<dbReference type="Pfam" id="PF06114">
    <property type="entry name" value="Peptidase_M78"/>
    <property type="match status" value="1"/>
</dbReference>
<dbReference type="RefSeq" id="WP_084036950.1">
    <property type="nucleotide sequence ID" value="NZ_CP066007.1"/>
</dbReference>
<dbReference type="Proteomes" id="UP000596145">
    <property type="component" value="Chromosome"/>
</dbReference>
<evidence type="ECO:0000313" key="2">
    <source>
        <dbReference type="EMBL" id="QQB46232.1"/>
    </source>
</evidence>
<dbReference type="Gene3D" id="1.10.10.2910">
    <property type="match status" value="1"/>
</dbReference>
<sequence length="133" mass="15265">MVDVDDIARSMGVTVIETPELSEDVNAVYIDAEFMILVRPGLDPWTRRWCLAHELAHAWFRDERSEPRIERRANQWAAQLLISPAEYRAAEALVGSSVGALAYELEVTPETIEVWRECFKARRFDRQATTLAM</sequence>
<reference evidence="2 3" key="1">
    <citation type="submission" date="2020-12" db="EMBL/GenBank/DDBJ databases">
        <title>FDA dAtabase for Regulatory Grade micrObial Sequences (FDA-ARGOS): Supporting development and validation of Infectious Disease Dx tests.</title>
        <authorList>
            <person name="Sproer C."/>
            <person name="Gronow S."/>
            <person name="Severitt S."/>
            <person name="Schroder I."/>
            <person name="Tallon L."/>
            <person name="Sadzewicz L."/>
            <person name="Zhao X."/>
            <person name="Boylan J."/>
            <person name="Ott S."/>
            <person name="Bowen H."/>
            <person name="Vavikolanu K."/>
            <person name="Mehta A."/>
            <person name="Aluvathingal J."/>
            <person name="Nadendla S."/>
            <person name="Lowell S."/>
            <person name="Myers T."/>
            <person name="Yan Y."/>
            <person name="Sichtig H."/>
        </authorList>
    </citation>
    <scope>NUCLEOTIDE SEQUENCE [LARGE SCALE GENOMIC DNA]</scope>
    <source>
        <strain evidence="2 3">FDAARGOS_1053</strain>
    </source>
</reference>
<feature type="domain" description="IrrE N-terminal-like" evidence="1">
    <location>
        <begin position="9"/>
        <end position="113"/>
    </location>
</feature>
<evidence type="ECO:0000313" key="3">
    <source>
        <dbReference type="Proteomes" id="UP000596145"/>
    </source>
</evidence>
<dbReference type="OrthoDB" id="4727201at2"/>
<organism evidence="2 3">
    <name type="scientific">Corynebacterium glucuronolyticum</name>
    <dbReference type="NCBI Taxonomy" id="39791"/>
    <lineage>
        <taxon>Bacteria</taxon>
        <taxon>Bacillati</taxon>
        <taxon>Actinomycetota</taxon>
        <taxon>Actinomycetes</taxon>
        <taxon>Mycobacteriales</taxon>
        <taxon>Corynebacteriaceae</taxon>
        <taxon>Corynebacterium</taxon>
    </lineage>
</organism>
<dbReference type="InterPro" id="IPR010359">
    <property type="entry name" value="IrrE_HExxH"/>
</dbReference>
<dbReference type="EMBL" id="CP066007">
    <property type="protein sequence ID" value="QQB46232.1"/>
    <property type="molecule type" value="Genomic_DNA"/>
</dbReference>
<accession>A0A7T4JUW1</accession>
<gene>
    <name evidence="2" type="ORF">I6I10_12430</name>
</gene>
<protein>
    <submittedName>
        <fullName evidence="2">ImmA/IrrE family metallo-endopeptidase</fullName>
    </submittedName>
</protein>
<evidence type="ECO:0000259" key="1">
    <source>
        <dbReference type="Pfam" id="PF06114"/>
    </source>
</evidence>
<dbReference type="GeneID" id="92759495"/>
<proteinExistence type="predicted"/>
<name>A0A7T4JUW1_9CORY</name>